<evidence type="ECO:0000313" key="6">
    <source>
        <dbReference type="Proteomes" id="UP000252100"/>
    </source>
</evidence>
<dbReference type="PANTHER" id="PTHR43767:SF1">
    <property type="entry name" value="NONRIBOSOMAL PEPTIDE SYNTHASE PES1 (EUROFUNG)-RELATED"/>
    <property type="match status" value="1"/>
</dbReference>
<dbReference type="Pfam" id="PF00501">
    <property type="entry name" value="AMP-binding"/>
    <property type="match status" value="1"/>
</dbReference>
<dbReference type="Gene3D" id="3.40.50.12780">
    <property type="entry name" value="N-terminal domain of ligase-like"/>
    <property type="match status" value="1"/>
</dbReference>
<dbReference type="InterPro" id="IPR000873">
    <property type="entry name" value="AMP-dep_synth/lig_dom"/>
</dbReference>
<dbReference type="InterPro" id="IPR045851">
    <property type="entry name" value="AMP-bd_C_sf"/>
</dbReference>
<reference evidence="5 6" key="1">
    <citation type="journal article" date="2018" name="J. Microbiol.">
        <title>Salicibibacter kimchii gen. nov., sp. nov., a moderately halophilic and alkalitolerant bacterium in the family Bacillaceae, isolated from kimchi.</title>
        <authorList>
            <person name="Jang J.Y."/>
            <person name="Oh Y.J."/>
            <person name="Lim S.K."/>
            <person name="Park H.K."/>
            <person name="Lee C."/>
            <person name="Kim J.Y."/>
            <person name="Lee M.A."/>
            <person name="Choi H.J."/>
        </authorList>
    </citation>
    <scope>NUCLEOTIDE SEQUENCE [LARGE SCALE GENOMIC DNA]</scope>
    <source>
        <strain evidence="5 6">NKC1-1</strain>
    </source>
</reference>
<dbReference type="GO" id="GO:0016878">
    <property type="term" value="F:acid-thiol ligase activity"/>
    <property type="evidence" value="ECO:0007669"/>
    <property type="project" value="UniProtKB-ARBA"/>
</dbReference>
<dbReference type="OrthoDB" id="9803968at2"/>
<feature type="domain" description="AMP-dependent synthetase/ligase" evidence="3">
    <location>
        <begin position="35"/>
        <end position="394"/>
    </location>
</feature>
<protein>
    <submittedName>
        <fullName evidence="5">Long-chain fatty acid--CoA ligase</fullName>
    </submittedName>
</protein>
<dbReference type="InterPro" id="IPR025110">
    <property type="entry name" value="AMP-bd_C"/>
</dbReference>
<accession>A0A345C3S9</accession>
<dbReference type="FunFam" id="3.40.50.12780:FF:000003">
    <property type="entry name" value="Long-chain-fatty-acid--CoA ligase FadD"/>
    <property type="match status" value="1"/>
</dbReference>
<dbReference type="Gene3D" id="3.30.300.30">
    <property type="match status" value="1"/>
</dbReference>
<dbReference type="SUPFAM" id="SSF56801">
    <property type="entry name" value="Acetyl-CoA synthetase-like"/>
    <property type="match status" value="1"/>
</dbReference>
<feature type="domain" description="AMP-binding enzyme C-terminal" evidence="4">
    <location>
        <begin position="444"/>
        <end position="519"/>
    </location>
</feature>
<dbReference type="InterPro" id="IPR020845">
    <property type="entry name" value="AMP-binding_CS"/>
</dbReference>
<dbReference type="FunFam" id="3.30.300.30:FF:000008">
    <property type="entry name" value="2,3-dihydroxybenzoate-AMP ligase"/>
    <property type="match status" value="1"/>
</dbReference>
<dbReference type="EMBL" id="CP031092">
    <property type="protein sequence ID" value="AXF57860.1"/>
    <property type="molecule type" value="Genomic_DNA"/>
</dbReference>
<organism evidence="5 6">
    <name type="scientific">Salicibibacter kimchii</name>
    <dbReference type="NCBI Taxonomy" id="2099786"/>
    <lineage>
        <taxon>Bacteria</taxon>
        <taxon>Bacillati</taxon>
        <taxon>Bacillota</taxon>
        <taxon>Bacilli</taxon>
        <taxon>Bacillales</taxon>
        <taxon>Bacillaceae</taxon>
        <taxon>Salicibibacter</taxon>
    </lineage>
</organism>
<dbReference type="Proteomes" id="UP000252100">
    <property type="component" value="Chromosome"/>
</dbReference>
<evidence type="ECO:0000259" key="4">
    <source>
        <dbReference type="Pfam" id="PF13193"/>
    </source>
</evidence>
<name>A0A345C3S9_9BACI</name>
<gene>
    <name evidence="5" type="ORF">DT065_04765</name>
</gene>
<dbReference type="CDD" id="cd05936">
    <property type="entry name" value="FC-FACS_FadD_like"/>
    <property type="match status" value="1"/>
</dbReference>
<dbReference type="KEGG" id="rue:DT065_04765"/>
<evidence type="ECO:0000259" key="3">
    <source>
        <dbReference type="Pfam" id="PF00501"/>
    </source>
</evidence>
<dbReference type="AlphaFoldDB" id="A0A345C3S9"/>
<dbReference type="Pfam" id="PF13193">
    <property type="entry name" value="AMP-binding_C"/>
    <property type="match status" value="1"/>
</dbReference>
<evidence type="ECO:0000256" key="2">
    <source>
        <dbReference type="ARBA" id="ARBA00022598"/>
    </source>
</evidence>
<dbReference type="InterPro" id="IPR050237">
    <property type="entry name" value="ATP-dep_AMP-bd_enzyme"/>
</dbReference>
<dbReference type="PANTHER" id="PTHR43767">
    <property type="entry name" value="LONG-CHAIN-FATTY-ACID--COA LIGASE"/>
    <property type="match status" value="1"/>
</dbReference>
<sequence length="532" mass="58362">MHNTIFERKCVSMQEKAIPYEDIEIPEISLVEMLEQSLSENRHKTAMMFGELTYTYEELSNNIQRVASGLSKRGVKKGDRVALMLPNCPQYPVSYFAVLSLGATVVQVNPMYKPPELLHVLNDSGVTALIMLEDLKPVFQAIQKETGVKTVIEVSLKGSSAFDALVNDDGEAPCAAIDPKEDVAVIQYTGGTTGRSKGAMLTHYNLVANTMQSAATQKTKNVEQERVLTIAPLFHVYGMTSGMNLTLYRGGNMILVPRFDVEEVVRIIERVKPTGFPGVPTMYMALLEYYQKKAFDLSSLDILTSGSAPLPVEVINTFNSLTGANVAEGFGLSEASPVTHRNPVDGLQKTGSIGINLPNTEAKIVDIATGEEELATGEVGELIIRGPQIMKGYHGLPEETAQTLRNGWLYTGDLANVDEDGYYFIVGRKKELIIAGGFNVYPIEVEDVIYRHPSVQEAAVIGVPDPYRGETVKAVVVKNEDAELTEEDLIAFCKESLSNYKVPKLVSFVDELPKTAVGKILKRELIASEETK</sequence>
<keyword evidence="2 5" id="KW-0436">Ligase</keyword>
<evidence type="ECO:0000256" key="1">
    <source>
        <dbReference type="ARBA" id="ARBA00006432"/>
    </source>
</evidence>
<comment type="similarity">
    <text evidence="1">Belongs to the ATP-dependent AMP-binding enzyme family.</text>
</comment>
<evidence type="ECO:0000313" key="5">
    <source>
        <dbReference type="EMBL" id="AXF57860.1"/>
    </source>
</evidence>
<dbReference type="PROSITE" id="PS00455">
    <property type="entry name" value="AMP_BINDING"/>
    <property type="match status" value="1"/>
</dbReference>
<keyword evidence="6" id="KW-1185">Reference proteome</keyword>
<proteinExistence type="inferred from homology"/>
<dbReference type="NCBIfam" id="NF004837">
    <property type="entry name" value="PRK06187.1"/>
    <property type="match status" value="1"/>
</dbReference>
<dbReference type="InterPro" id="IPR042099">
    <property type="entry name" value="ANL_N_sf"/>
</dbReference>